<evidence type="ECO:0000313" key="1">
    <source>
        <dbReference type="EMBL" id="GHP06969.1"/>
    </source>
</evidence>
<sequence>MFPCPWLLAQYKVPQAEKMRFFDAGGVYGDHASDQASVSFSEVCEEDEELAQAFSRMPGQIAMIRGCIESIVIQYVAWNPRLLEMRRKDKVAEITRDHGPGLADRLWDAAVAKFSLPADLAEKNAAALASLMTWDYKVMLGL</sequence>
<keyword evidence="2" id="KW-1185">Reference proteome</keyword>
<proteinExistence type="predicted"/>
<reference evidence="1" key="1">
    <citation type="submission" date="2020-10" db="EMBL/GenBank/DDBJ databases">
        <title>Unveiling of a novel bifunctional photoreceptor, Dualchrome1, isolated from a cosmopolitan green alga.</title>
        <authorList>
            <person name="Suzuki S."/>
            <person name="Kawachi M."/>
        </authorList>
    </citation>
    <scope>NUCLEOTIDE SEQUENCE</scope>
    <source>
        <strain evidence="1">NIES 2893</strain>
    </source>
</reference>
<dbReference type="EMBL" id="BNJQ01000014">
    <property type="protein sequence ID" value="GHP06969.1"/>
    <property type="molecule type" value="Genomic_DNA"/>
</dbReference>
<dbReference type="Proteomes" id="UP000660262">
    <property type="component" value="Unassembled WGS sequence"/>
</dbReference>
<gene>
    <name evidence="1" type="ORF">PPROV_000571300</name>
</gene>
<organism evidence="1 2">
    <name type="scientific">Pycnococcus provasolii</name>
    <dbReference type="NCBI Taxonomy" id="41880"/>
    <lineage>
        <taxon>Eukaryota</taxon>
        <taxon>Viridiplantae</taxon>
        <taxon>Chlorophyta</taxon>
        <taxon>Pseudoscourfieldiophyceae</taxon>
        <taxon>Pseudoscourfieldiales</taxon>
        <taxon>Pycnococcaceae</taxon>
        <taxon>Pycnococcus</taxon>
    </lineage>
</organism>
<dbReference type="AlphaFoldDB" id="A0A830HPI7"/>
<evidence type="ECO:0000313" key="2">
    <source>
        <dbReference type="Proteomes" id="UP000660262"/>
    </source>
</evidence>
<evidence type="ECO:0008006" key="3">
    <source>
        <dbReference type="Google" id="ProtNLM"/>
    </source>
</evidence>
<protein>
    <recommendedName>
        <fullName evidence="3">Selenoprotein O</fullName>
    </recommendedName>
</protein>
<accession>A0A830HPI7</accession>
<name>A0A830HPI7_9CHLO</name>
<comment type="caution">
    <text evidence="1">The sequence shown here is derived from an EMBL/GenBank/DDBJ whole genome shotgun (WGS) entry which is preliminary data.</text>
</comment>